<keyword evidence="3" id="KW-1003">Cell membrane</keyword>
<dbReference type="STRING" id="1736691.SAMN06295964_1322"/>
<comment type="similarity">
    <text evidence="2">Belongs to the CDP-glycerol glycerophosphotransferase family.</text>
</comment>
<gene>
    <name evidence="7" type="ORF">SAMN06295964_1322</name>
</gene>
<evidence type="ECO:0000256" key="1">
    <source>
        <dbReference type="ARBA" id="ARBA00004202"/>
    </source>
</evidence>
<evidence type="ECO:0000256" key="5">
    <source>
        <dbReference type="ARBA" id="ARBA00022944"/>
    </source>
</evidence>
<dbReference type="AlphaFoldDB" id="A0A1T4YXE2"/>
<protein>
    <submittedName>
        <fullName evidence="7">Rhamnan synthesis protein F</fullName>
    </submittedName>
</protein>
<sequence>MSADRLAALEAMPELERLEAEVAAAAPYFDEAYYARSLPELPDTVTDPLEHFCSTGWKQLRKPRADFDVWWYWANHLDPADDATNPLVHYALVGRDAGLSTRPASTTSGPGAVLPTDRAVRRATLFAGFDAQGIVDEAVLILLRELARFSDVFVLFDGYLPESELAKLREVAQDAWAIRHGAYDFGSYAMLARELVGWERLEQYDEVLFVNDSSYLVRPLDAVFERMDAQACDWWGLQATKGIAMTRDVPENGFPDPIPLDTVREELLDGFEDAVTYDFLVGSYFLAFRRPVLNSPVFRRLVNGVTTQRSKRLVIQKYEIGLTHLLIGHGHRFSTFVPTLQPFHPVYTRRVFGLIADGFPLLKRFLLYRNHYDVPALARWKETVRAIIPDAPVDAFETNLLRTAPADGLARSFAIEERDDGTVDVPDWDMTPTRFSKLDAAATQDLRQWAFVVDRETHQLPDNSRAIFEQVAHDPGITKVILTRSRRIPLSGENVVTLPVRSPQGREALMRSGIVLVADRPLRATDVRVKTERHHVIAVRRGLTLLKYGRTAAAPRVVQSARPTHEGPLEMLHPAPTRVFDAVLAASDADRLAAVASNWSTRYVDAWPTGIPAHDFLVRDDVPADLHEQEQRLREELDGRRLVLFTTILPRRGFDAEPYLFTPTEVDRLASAAEDAGAVLGIREADGDLDRATSRAFGTRALDISVTRYPSVHAVLRATDLVVTDVDGVALDFTLTGRPAISFVHDLEQFDGRLLYDLDHVFPGPVCRDTKALAAEIDRALADPTVSRQYARVRELFVEHADGRSSRRVVERLLGLAPKRQLS</sequence>
<name>A0A1T4YXE2_9ACTN</name>
<evidence type="ECO:0000256" key="4">
    <source>
        <dbReference type="ARBA" id="ARBA00022679"/>
    </source>
</evidence>
<evidence type="ECO:0000256" key="3">
    <source>
        <dbReference type="ARBA" id="ARBA00022475"/>
    </source>
</evidence>
<keyword evidence="5" id="KW-0777">Teichoic acid biosynthesis</keyword>
<accession>A0A1T4YXE2</accession>
<proteinExistence type="inferred from homology"/>
<keyword evidence="4" id="KW-0808">Transferase</keyword>
<evidence type="ECO:0000256" key="2">
    <source>
        <dbReference type="ARBA" id="ARBA00010488"/>
    </source>
</evidence>
<dbReference type="GO" id="GO:0019350">
    <property type="term" value="P:teichoic acid biosynthetic process"/>
    <property type="evidence" value="ECO:0007669"/>
    <property type="project" value="UniProtKB-KW"/>
</dbReference>
<keyword evidence="8" id="KW-1185">Reference proteome</keyword>
<dbReference type="GO" id="GO:0005886">
    <property type="term" value="C:plasma membrane"/>
    <property type="evidence" value="ECO:0007669"/>
    <property type="project" value="UniProtKB-SubCell"/>
</dbReference>
<dbReference type="Pfam" id="PF04464">
    <property type="entry name" value="Glyphos_transf"/>
    <property type="match status" value="1"/>
</dbReference>
<dbReference type="Gene3D" id="3.40.50.12580">
    <property type="match status" value="1"/>
</dbReference>
<dbReference type="Pfam" id="PF05045">
    <property type="entry name" value="RgpF"/>
    <property type="match status" value="1"/>
</dbReference>
<dbReference type="Gene3D" id="3.40.50.11820">
    <property type="match status" value="1"/>
</dbReference>
<dbReference type="Proteomes" id="UP000191040">
    <property type="component" value="Chromosome I"/>
</dbReference>
<dbReference type="SUPFAM" id="SSF53756">
    <property type="entry name" value="UDP-Glycosyltransferase/glycogen phosphorylase"/>
    <property type="match status" value="1"/>
</dbReference>
<organism evidence="7 8">
    <name type="scientific">Aeromicrobium choanae</name>
    <dbReference type="NCBI Taxonomy" id="1736691"/>
    <lineage>
        <taxon>Bacteria</taxon>
        <taxon>Bacillati</taxon>
        <taxon>Actinomycetota</taxon>
        <taxon>Actinomycetes</taxon>
        <taxon>Propionibacteriales</taxon>
        <taxon>Nocardioidaceae</taxon>
        <taxon>Aeromicrobium</taxon>
    </lineage>
</organism>
<evidence type="ECO:0000313" key="7">
    <source>
        <dbReference type="EMBL" id="SKB06460.1"/>
    </source>
</evidence>
<keyword evidence="6" id="KW-0472">Membrane</keyword>
<dbReference type="InterPro" id="IPR007739">
    <property type="entry name" value="RgpF"/>
</dbReference>
<evidence type="ECO:0000313" key="8">
    <source>
        <dbReference type="Proteomes" id="UP000191040"/>
    </source>
</evidence>
<dbReference type="InterPro" id="IPR043148">
    <property type="entry name" value="TagF_C"/>
</dbReference>
<dbReference type="InterPro" id="IPR043149">
    <property type="entry name" value="TagF_N"/>
</dbReference>
<evidence type="ECO:0000256" key="6">
    <source>
        <dbReference type="ARBA" id="ARBA00023136"/>
    </source>
</evidence>
<dbReference type="GO" id="GO:0047355">
    <property type="term" value="F:CDP-glycerol glycerophosphotransferase activity"/>
    <property type="evidence" value="ECO:0007669"/>
    <property type="project" value="InterPro"/>
</dbReference>
<reference evidence="8" key="1">
    <citation type="submission" date="2017-02" db="EMBL/GenBank/DDBJ databases">
        <authorList>
            <person name="Varghese N."/>
            <person name="Submissions S."/>
        </authorList>
    </citation>
    <scope>NUCLEOTIDE SEQUENCE [LARGE SCALE GENOMIC DNA]</scope>
    <source>
        <strain evidence="8">9H-4</strain>
    </source>
</reference>
<dbReference type="EMBL" id="LT796768">
    <property type="protein sequence ID" value="SKB06460.1"/>
    <property type="molecule type" value="Genomic_DNA"/>
</dbReference>
<dbReference type="InterPro" id="IPR007554">
    <property type="entry name" value="Glycerophosphate_synth"/>
</dbReference>
<comment type="subcellular location">
    <subcellularLocation>
        <location evidence="1">Cell membrane</location>
        <topology evidence="1">Peripheral membrane protein</topology>
    </subcellularLocation>
</comment>